<proteinExistence type="inferred from homology"/>
<name>A0A1J9RE95_9PEZI</name>
<dbReference type="STRING" id="236234.A0A1J9RE95"/>
<dbReference type="GO" id="GO:0005840">
    <property type="term" value="C:ribosome"/>
    <property type="evidence" value="ECO:0007669"/>
    <property type="project" value="UniProtKB-KW"/>
</dbReference>
<organism evidence="9 10">
    <name type="scientific">Diplodia corticola</name>
    <dbReference type="NCBI Taxonomy" id="236234"/>
    <lineage>
        <taxon>Eukaryota</taxon>
        <taxon>Fungi</taxon>
        <taxon>Dikarya</taxon>
        <taxon>Ascomycota</taxon>
        <taxon>Pezizomycotina</taxon>
        <taxon>Dothideomycetes</taxon>
        <taxon>Dothideomycetes incertae sedis</taxon>
        <taxon>Botryosphaeriales</taxon>
        <taxon>Botryosphaeriaceae</taxon>
        <taxon>Diplodia</taxon>
    </lineage>
</organism>
<gene>
    <name evidence="9" type="ORF">BKCO1_4000188</name>
</gene>
<dbReference type="AlphaFoldDB" id="A0A1J9RE95"/>
<evidence type="ECO:0000256" key="1">
    <source>
        <dbReference type="ARBA" id="ARBA00004173"/>
    </source>
</evidence>
<dbReference type="InterPro" id="IPR036967">
    <property type="entry name" value="Ribosomal_uS11_sf"/>
</dbReference>
<evidence type="ECO:0000313" key="10">
    <source>
        <dbReference type="Proteomes" id="UP000183809"/>
    </source>
</evidence>
<comment type="caution">
    <text evidence="9">The sequence shown here is derived from an EMBL/GenBank/DDBJ whole genome shotgun (WGS) entry which is preliminary data.</text>
</comment>
<feature type="compositionally biased region" description="Low complexity" evidence="8">
    <location>
        <begin position="36"/>
        <end position="50"/>
    </location>
</feature>
<dbReference type="InterPro" id="IPR001971">
    <property type="entry name" value="Ribosomal_uS11"/>
</dbReference>
<dbReference type="OrthoDB" id="1654884at2759"/>
<keyword evidence="10" id="KW-1185">Reference proteome</keyword>
<evidence type="ECO:0000256" key="7">
    <source>
        <dbReference type="ARBA" id="ARBA00070326"/>
    </source>
</evidence>
<dbReference type="EMBL" id="MNUE01000004">
    <property type="protein sequence ID" value="OJD38737.1"/>
    <property type="molecule type" value="Genomic_DNA"/>
</dbReference>
<sequence length="235" mass="25357">MAFQSRGPRAFSALSGSICLSCRSATQSLARPAFLARPSTSTSSFSTTAARRADDDPPTNQSPASVLSAALPANRRPTGFNGFSAGGGFSDMLSNRTGVDYRPGEVALTEEPEPYHLHVLATKHNTHMTLTRPDRNAIISVSAGNIGFRKAGRNSFDAAYQLAAFVLGNIQERGLLMEIKRLELVFRGFGDGREAVRKAIMGSEGMNIRNRIVRVTDATRLKFGGTRSPKPRRLG</sequence>
<dbReference type="GO" id="GO:0006412">
    <property type="term" value="P:translation"/>
    <property type="evidence" value="ECO:0007669"/>
    <property type="project" value="InterPro"/>
</dbReference>
<feature type="compositionally biased region" description="Low complexity" evidence="8">
    <location>
        <begin position="62"/>
        <end position="73"/>
    </location>
</feature>
<feature type="region of interest" description="Disordered" evidence="8">
    <location>
        <begin position="34"/>
        <end position="73"/>
    </location>
</feature>
<evidence type="ECO:0000256" key="3">
    <source>
        <dbReference type="ARBA" id="ARBA00022980"/>
    </source>
</evidence>
<evidence type="ECO:0000256" key="8">
    <source>
        <dbReference type="SAM" id="MobiDB-lite"/>
    </source>
</evidence>
<dbReference type="GeneID" id="31015874"/>
<accession>A0A1J9RE95</accession>
<dbReference type="GO" id="GO:1990904">
    <property type="term" value="C:ribonucleoprotein complex"/>
    <property type="evidence" value="ECO:0007669"/>
    <property type="project" value="UniProtKB-KW"/>
</dbReference>
<evidence type="ECO:0000256" key="4">
    <source>
        <dbReference type="ARBA" id="ARBA00023128"/>
    </source>
</evidence>
<comment type="similarity">
    <text evidence="2">Belongs to the universal ribosomal protein uS11 family.</text>
</comment>
<keyword evidence="4" id="KW-0496">Mitochondrion</keyword>
<protein>
    <recommendedName>
        <fullName evidence="7">Small ribosomal subunit protein uS11m</fullName>
    </recommendedName>
</protein>
<evidence type="ECO:0000313" key="9">
    <source>
        <dbReference type="EMBL" id="OJD38737.1"/>
    </source>
</evidence>
<dbReference type="SUPFAM" id="SSF53137">
    <property type="entry name" value="Translational machinery components"/>
    <property type="match status" value="1"/>
</dbReference>
<dbReference type="Pfam" id="PF00411">
    <property type="entry name" value="Ribosomal_S11"/>
    <property type="match status" value="1"/>
</dbReference>
<dbReference type="GO" id="GO:0005739">
    <property type="term" value="C:mitochondrion"/>
    <property type="evidence" value="ECO:0007669"/>
    <property type="project" value="UniProtKB-SubCell"/>
</dbReference>
<dbReference type="RefSeq" id="XP_020134348.1">
    <property type="nucleotide sequence ID" value="XM_020275613.1"/>
</dbReference>
<dbReference type="Proteomes" id="UP000183809">
    <property type="component" value="Unassembled WGS sequence"/>
</dbReference>
<keyword evidence="5" id="KW-0687">Ribonucleoprotein</keyword>
<evidence type="ECO:0000256" key="5">
    <source>
        <dbReference type="ARBA" id="ARBA00023274"/>
    </source>
</evidence>
<keyword evidence="3 9" id="KW-0689">Ribosomal protein</keyword>
<dbReference type="Gene3D" id="3.30.420.80">
    <property type="entry name" value="Ribosomal protein S11"/>
    <property type="match status" value="1"/>
</dbReference>
<dbReference type="HAMAP" id="MF_01310">
    <property type="entry name" value="Ribosomal_uS11"/>
    <property type="match status" value="1"/>
</dbReference>
<comment type="function">
    <text evidence="6">Component of the mitochondrial ribosome (mitoribosome), a dedicated translation machinery responsible for the synthesis of mitochondrial genome-encoded proteins, including at least some of the essential transmembrane subunits of the mitochondrial respiratory chain. The mitoribosomes are attached to the mitochondrial inner membrane and translation products are cotranslationally integrated into the membrane.</text>
</comment>
<evidence type="ECO:0000256" key="2">
    <source>
        <dbReference type="ARBA" id="ARBA00006194"/>
    </source>
</evidence>
<dbReference type="PANTHER" id="PTHR11759">
    <property type="entry name" value="40S RIBOSOMAL PROTEIN S14/30S RIBOSOMAL PROTEIN S11"/>
    <property type="match status" value="1"/>
</dbReference>
<comment type="subcellular location">
    <subcellularLocation>
        <location evidence="1">Mitochondrion</location>
    </subcellularLocation>
</comment>
<dbReference type="FunFam" id="3.30.420.80:FF:000011">
    <property type="entry name" value="37S ribosomal protein S18, mitochondrial"/>
    <property type="match status" value="1"/>
</dbReference>
<dbReference type="GO" id="GO:0003735">
    <property type="term" value="F:structural constituent of ribosome"/>
    <property type="evidence" value="ECO:0007669"/>
    <property type="project" value="InterPro"/>
</dbReference>
<evidence type="ECO:0000256" key="6">
    <source>
        <dbReference type="ARBA" id="ARBA00037226"/>
    </source>
</evidence>
<reference evidence="9 10" key="1">
    <citation type="submission" date="2016-10" db="EMBL/GenBank/DDBJ databases">
        <title>Proteomics and genomics reveal pathogen-plant mechanisms compatible with a hemibiotrophic lifestyle of Diplodia corticola.</title>
        <authorList>
            <person name="Fernandes I."/>
            <person name="De Jonge R."/>
            <person name="Van De Peer Y."/>
            <person name="Devreese B."/>
            <person name="Alves A."/>
            <person name="Esteves A.C."/>
        </authorList>
    </citation>
    <scope>NUCLEOTIDE SEQUENCE [LARGE SCALE GENOMIC DNA]</scope>
    <source>
        <strain evidence="9 10">CBS 112549</strain>
    </source>
</reference>